<accession>A0A0D3IQM8</accession>
<keyword evidence="5" id="KW-1185">Reference proteome</keyword>
<feature type="domain" description="Protein kinase" evidence="3">
    <location>
        <begin position="1"/>
        <end position="257"/>
    </location>
</feature>
<evidence type="ECO:0000313" key="4">
    <source>
        <dbReference type="EnsemblProtists" id="EOD13563"/>
    </source>
</evidence>
<dbReference type="EnsemblProtists" id="EOD13563">
    <property type="protein sequence ID" value="EOD13563"/>
    <property type="gene ID" value="EMIHUDRAFT_212681"/>
</dbReference>
<dbReference type="STRING" id="2903.R1BTV5"/>
<keyword evidence="1" id="KW-0067">ATP-binding</keyword>
<dbReference type="AlphaFoldDB" id="A0A0D3IQM8"/>
<proteinExistence type="predicted"/>
<organism evidence="4 5">
    <name type="scientific">Emiliania huxleyi (strain CCMP1516)</name>
    <dbReference type="NCBI Taxonomy" id="280463"/>
    <lineage>
        <taxon>Eukaryota</taxon>
        <taxon>Haptista</taxon>
        <taxon>Haptophyta</taxon>
        <taxon>Prymnesiophyceae</taxon>
        <taxon>Isochrysidales</taxon>
        <taxon>Noelaerhabdaceae</taxon>
        <taxon>Emiliania</taxon>
    </lineage>
</organism>
<dbReference type="Pfam" id="PF00069">
    <property type="entry name" value="Pkinase"/>
    <property type="match status" value="1"/>
</dbReference>
<evidence type="ECO:0000256" key="1">
    <source>
        <dbReference type="PROSITE-ProRule" id="PRU10141"/>
    </source>
</evidence>
<dbReference type="PaxDb" id="2903-EOD13563"/>
<evidence type="ECO:0000259" key="3">
    <source>
        <dbReference type="PROSITE" id="PS50011"/>
    </source>
</evidence>
<protein>
    <recommendedName>
        <fullName evidence="3">Protein kinase domain-containing protein</fullName>
    </recommendedName>
</protein>
<dbReference type="InterPro" id="IPR050235">
    <property type="entry name" value="CK1_Ser-Thr_kinase"/>
</dbReference>
<feature type="binding site" evidence="1">
    <location>
        <position position="48"/>
    </location>
    <ligand>
        <name>ATP</name>
        <dbReference type="ChEBI" id="CHEBI:30616"/>
    </ligand>
</feature>
<evidence type="ECO:0000313" key="5">
    <source>
        <dbReference type="Proteomes" id="UP000013827"/>
    </source>
</evidence>
<evidence type="ECO:0000256" key="2">
    <source>
        <dbReference type="SAM" id="MobiDB-lite"/>
    </source>
</evidence>
<dbReference type="GO" id="GO:0004672">
    <property type="term" value="F:protein kinase activity"/>
    <property type="evidence" value="ECO:0007669"/>
    <property type="project" value="InterPro"/>
</dbReference>
<dbReference type="GO" id="GO:0005524">
    <property type="term" value="F:ATP binding"/>
    <property type="evidence" value="ECO:0007669"/>
    <property type="project" value="UniProtKB-UniRule"/>
</dbReference>
<dbReference type="RefSeq" id="XP_005765992.1">
    <property type="nucleotide sequence ID" value="XM_005765935.1"/>
</dbReference>
<feature type="compositionally biased region" description="Basic and acidic residues" evidence="2">
    <location>
        <begin position="235"/>
        <end position="244"/>
    </location>
</feature>
<reference evidence="5" key="1">
    <citation type="journal article" date="2013" name="Nature">
        <title>Pan genome of the phytoplankton Emiliania underpins its global distribution.</title>
        <authorList>
            <person name="Read B.A."/>
            <person name="Kegel J."/>
            <person name="Klute M.J."/>
            <person name="Kuo A."/>
            <person name="Lefebvre S.C."/>
            <person name="Maumus F."/>
            <person name="Mayer C."/>
            <person name="Miller J."/>
            <person name="Monier A."/>
            <person name="Salamov A."/>
            <person name="Young J."/>
            <person name="Aguilar M."/>
            <person name="Claverie J.M."/>
            <person name="Frickenhaus S."/>
            <person name="Gonzalez K."/>
            <person name="Herman E.K."/>
            <person name="Lin Y.C."/>
            <person name="Napier J."/>
            <person name="Ogata H."/>
            <person name="Sarno A.F."/>
            <person name="Shmutz J."/>
            <person name="Schroeder D."/>
            <person name="de Vargas C."/>
            <person name="Verret F."/>
            <person name="von Dassow P."/>
            <person name="Valentin K."/>
            <person name="Van de Peer Y."/>
            <person name="Wheeler G."/>
            <person name="Dacks J.B."/>
            <person name="Delwiche C.F."/>
            <person name="Dyhrman S.T."/>
            <person name="Glockner G."/>
            <person name="John U."/>
            <person name="Richards T."/>
            <person name="Worden A.Z."/>
            <person name="Zhang X."/>
            <person name="Grigoriev I.V."/>
            <person name="Allen A.E."/>
            <person name="Bidle K."/>
            <person name="Borodovsky M."/>
            <person name="Bowler C."/>
            <person name="Brownlee C."/>
            <person name="Cock J.M."/>
            <person name="Elias M."/>
            <person name="Gladyshev V.N."/>
            <person name="Groth M."/>
            <person name="Guda C."/>
            <person name="Hadaegh A."/>
            <person name="Iglesias-Rodriguez M.D."/>
            <person name="Jenkins J."/>
            <person name="Jones B.M."/>
            <person name="Lawson T."/>
            <person name="Leese F."/>
            <person name="Lindquist E."/>
            <person name="Lobanov A."/>
            <person name="Lomsadze A."/>
            <person name="Malik S.B."/>
            <person name="Marsh M.E."/>
            <person name="Mackinder L."/>
            <person name="Mock T."/>
            <person name="Mueller-Roeber B."/>
            <person name="Pagarete A."/>
            <person name="Parker M."/>
            <person name="Probert I."/>
            <person name="Quesneville H."/>
            <person name="Raines C."/>
            <person name="Rensing S.A."/>
            <person name="Riano-Pachon D.M."/>
            <person name="Richier S."/>
            <person name="Rokitta S."/>
            <person name="Shiraiwa Y."/>
            <person name="Soanes D.M."/>
            <person name="van der Giezen M."/>
            <person name="Wahlund T.M."/>
            <person name="Williams B."/>
            <person name="Wilson W."/>
            <person name="Wolfe G."/>
            <person name="Wurch L.L."/>
        </authorList>
    </citation>
    <scope>NUCLEOTIDE SEQUENCE</scope>
</reference>
<keyword evidence="1" id="KW-0547">Nucleotide-binding</keyword>
<dbReference type="InterPro" id="IPR011009">
    <property type="entry name" value="Kinase-like_dom_sf"/>
</dbReference>
<reference evidence="4" key="2">
    <citation type="submission" date="2024-10" db="UniProtKB">
        <authorList>
            <consortium name="EnsemblProtists"/>
        </authorList>
    </citation>
    <scope>IDENTIFICATION</scope>
</reference>
<name>A0A0D3IQM8_EMIH1</name>
<dbReference type="PANTHER" id="PTHR11909">
    <property type="entry name" value="CASEIN KINASE-RELATED"/>
    <property type="match status" value="1"/>
</dbReference>
<dbReference type="KEGG" id="ehx:EMIHUDRAFT_212681"/>
<dbReference type="InterPro" id="IPR017441">
    <property type="entry name" value="Protein_kinase_ATP_BS"/>
</dbReference>
<dbReference type="GeneID" id="17259740"/>
<sequence>MLERRTVLDDRWRVRRLVGRGTFAEIYEAADLRSEKGPDGRRRTVAVKATVLRDLQGRCACAELIELGRGVDTDGGPVHFLAMQLLGENLAGVQMVDAIRTMHEMGWVHRDIKPSNFCVGLGAAMCRCHILDFGLARRWRNSDGVAHPARASAEFRGTCKYASIRSHQNQDLGRADDLWSLLYMLMELLLPRRCPVPGGGGAELRAPDGAASMPRALGKLFRHLQASERQSQEAQEQKLKRTEEQPLADPLAADPFAALDFASKSSKRAKPFDLIMAEAEATPVQLAARSGCGYGTGGESATPSPPLEGEANAPACSEALSSDDRAGAAIAGKLAA</sequence>
<dbReference type="PROSITE" id="PS50011">
    <property type="entry name" value="PROTEIN_KINASE_DOM"/>
    <property type="match status" value="1"/>
</dbReference>
<feature type="region of interest" description="Disordered" evidence="2">
    <location>
        <begin position="225"/>
        <end position="250"/>
    </location>
</feature>
<dbReference type="HOGENOM" id="CLU_827503_0_0_1"/>
<dbReference type="SUPFAM" id="SSF56112">
    <property type="entry name" value="Protein kinase-like (PK-like)"/>
    <property type="match status" value="1"/>
</dbReference>
<dbReference type="SMART" id="SM00220">
    <property type="entry name" value="S_TKc"/>
    <property type="match status" value="1"/>
</dbReference>
<dbReference type="InterPro" id="IPR000719">
    <property type="entry name" value="Prot_kinase_dom"/>
</dbReference>
<feature type="region of interest" description="Disordered" evidence="2">
    <location>
        <begin position="291"/>
        <end position="319"/>
    </location>
</feature>
<dbReference type="PROSITE" id="PS00107">
    <property type="entry name" value="PROTEIN_KINASE_ATP"/>
    <property type="match status" value="1"/>
</dbReference>
<dbReference type="eggNOG" id="KOG1164">
    <property type="taxonomic scope" value="Eukaryota"/>
</dbReference>
<dbReference type="Proteomes" id="UP000013827">
    <property type="component" value="Unassembled WGS sequence"/>
</dbReference>
<dbReference type="Gene3D" id="1.10.510.10">
    <property type="entry name" value="Transferase(Phosphotransferase) domain 1"/>
    <property type="match status" value="1"/>
</dbReference>